<name>A0A1F7KZH8_9BACT</name>
<dbReference type="Proteomes" id="UP000177050">
    <property type="component" value="Unassembled WGS sequence"/>
</dbReference>
<keyword evidence="2" id="KW-0812">Transmembrane</keyword>
<feature type="region of interest" description="Disordered" evidence="1">
    <location>
        <begin position="128"/>
        <end position="149"/>
    </location>
</feature>
<gene>
    <name evidence="3" type="ORF">A3K52_00455</name>
</gene>
<keyword evidence="2" id="KW-0472">Membrane</keyword>
<feature type="transmembrane region" description="Helical" evidence="2">
    <location>
        <begin position="419"/>
        <end position="442"/>
    </location>
</feature>
<dbReference type="AlphaFoldDB" id="A0A1F7KZH8"/>
<evidence type="ECO:0000256" key="2">
    <source>
        <dbReference type="SAM" id="Phobius"/>
    </source>
</evidence>
<sequence length="454" mass="50913">MRNFYIFFVTFAFISLASLFVCTKQAYAIDGFIRITSPSGGETLQVGNTYTIRWESSSNIDKVNIGYKSCPSCLDWVVFTTPNTGSYDWNVNIGNTTQTQFTLQITGYETGKGSLTSSSGTFTVLGGSSQTSSSYSSSSTSIPSSSSINLPSRRTDLLLKLKKMPTLIPPTPTPIPLSVYTIWLPSEFIFEGSQTTNLHTIKDPRHVKDFTIDTQYGWIATFSGELDLTDKSKLTMLRNMDKYWVVEWWFIWIKIEWWEVFSTPCTVTIKNKDLTGVQPKIVTTENVLSEVGKLTPTAKPAPPTVKKTSPDGIVLSVTSGGKFEVEPNVFFKDKPASPTDKDLIQLTALTSHKNLIYHLLVNGKESSISAVLKKDGSFDINIPKLTEGNNYIELRYKKNNDSSQFTKADDLSIVYKQVYFWYIVGGVVFIALLIGGNIFWIIKHHKHKKRKHKV</sequence>
<comment type="caution">
    <text evidence="3">The sequence shown here is derived from an EMBL/GenBank/DDBJ whole genome shotgun (WGS) entry which is preliminary data.</text>
</comment>
<feature type="compositionally biased region" description="Low complexity" evidence="1">
    <location>
        <begin position="128"/>
        <end position="147"/>
    </location>
</feature>
<evidence type="ECO:0000313" key="4">
    <source>
        <dbReference type="Proteomes" id="UP000177050"/>
    </source>
</evidence>
<organism evidence="3 4">
    <name type="scientific">Candidatus Roizmanbacteria bacterium RIFOXYD1_FULL_38_12</name>
    <dbReference type="NCBI Taxonomy" id="1802093"/>
    <lineage>
        <taxon>Bacteria</taxon>
        <taxon>Candidatus Roizmaniibacteriota</taxon>
    </lineage>
</organism>
<protein>
    <submittedName>
        <fullName evidence="3">Uncharacterized protein</fullName>
    </submittedName>
</protein>
<evidence type="ECO:0000256" key="1">
    <source>
        <dbReference type="SAM" id="MobiDB-lite"/>
    </source>
</evidence>
<keyword evidence="2" id="KW-1133">Transmembrane helix</keyword>
<accession>A0A1F7KZH8</accession>
<proteinExistence type="predicted"/>
<reference evidence="3 4" key="1">
    <citation type="journal article" date="2016" name="Nat. Commun.">
        <title>Thousands of microbial genomes shed light on interconnected biogeochemical processes in an aquifer system.</title>
        <authorList>
            <person name="Anantharaman K."/>
            <person name="Brown C.T."/>
            <person name="Hug L.A."/>
            <person name="Sharon I."/>
            <person name="Castelle C.J."/>
            <person name="Probst A.J."/>
            <person name="Thomas B.C."/>
            <person name="Singh A."/>
            <person name="Wilkins M.J."/>
            <person name="Karaoz U."/>
            <person name="Brodie E.L."/>
            <person name="Williams K.H."/>
            <person name="Hubbard S.S."/>
            <person name="Banfield J.F."/>
        </authorList>
    </citation>
    <scope>NUCLEOTIDE SEQUENCE [LARGE SCALE GENOMIC DNA]</scope>
</reference>
<evidence type="ECO:0000313" key="3">
    <source>
        <dbReference type="EMBL" id="OGK73258.1"/>
    </source>
</evidence>
<dbReference type="EMBL" id="MGBR01000001">
    <property type="protein sequence ID" value="OGK73258.1"/>
    <property type="molecule type" value="Genomic_DNA"/>
</dbReference>